<gene>
    <name evidence="6" type="ORF">FK220_016840</name>
</gene>
<evidence type="ECO:0000256" key="3">
    <source>
        <dbReference type="ARBA" id="ARBA00022989"/>
    </source>
</evidence>
<reference evidence="6" key="2">
    <citation type="submission" date="2020-03" db="EMBL/GenBank/DDBJ databases">
        <title>Flavobacteriaceae bacterium strain TP-CH-4, a member of the family Flavobacteriaceae isolated from a deep-sea seamount.</title>
        <authorList>
            <person name="Zhang D.-C."/>
        </authorList>
    </citation>
    <scope>NUCLEOTIDE SEQUENCE</scope>
    <source>
        <strain evidence="6">TP-CH-4</strain>
    </source>
</reference>
<dbReference type="Proteomes" id="UP000707206">
    <property type="component" value="Unassembled WGS sequence"/>
</dbReference>
<dbReference type="GO" id="GO:0015499">
    <property type="term" value="F:formate transmembrane transporter activity"/>
    <property type="evidence" value="ECO:0007669"/>
    <property type="project" value="TreeGrafter"/>
</dbReference>
<comment type="subcellular location">
    <subcellularLocation>
        <location evidence="1">Membrane</location>
        <topology evidence="1">Multi-pass membrane protein</topology>
    </subcellularLocation>
</comment>
<evidence type="ECO:0000256" key="1">
    <source>
        <dbReference type="ARBA" id="ARBA00004141"/>
    </source>
</evidence>
<proteinExistence type="predicted"/>
<evidence type="ECO:0000313" key="7">
    <source>
        <dbReference type="Proteomes" id="UP000707206"/>
    </source>
</evidence>
<protein>
    <submittedName>
        <fullName evidence="6">Formate/nitrite transporter family protein</fullName>
    </submittedName>
</protein>
<keyword evidence="7" id="KW-1185">Reference proteome</keyword>
<dbReference type="Pfam" id="PF01226">
    <property type="entry name" value="Form_Nir_trans"/>
    <property type="match status" value="1"/>
</dbReference>
<dbReference type="RefSeq" id="WP_152575509.1">
    <property type="nucleotide sequence ID" value="NZ_VIKU02000005.1"/>
</dbReference>
<dbReference type="GO" id="GO:0005886">
    <property type="term" value="C:plasma membrane"/>
    <property type="evidence" value="ECO:0007669"/>
    <property type="project" value="TreeGrafter"/>
</dbReference>
<dbReference type="PANTHER" id="PTHR30520">
    <property type="entry name" value="FORMATE TRANSPORTER-RELATED"/>
    <property type="match status" value="1"/>
</dbReference>
<keyword evidence="4 5" id="KW-0472">Membrane</keyword>
<dbReference type="Gene3D" id="1.20.1080.10">
    <property type="entry name" value="Glycerol uptake facilitator protein"/>
    <property type="match status" value="1"/>
</dbReference>
<feature type="transmembrane region" description="Helical" evidence="5">
    <location>
        <begin position="170"/>
        <end position="193"/>
    </location>
</feature>
<keyword evidence="3 5" id="KW-1133">Transmembrane helix</keyword>
<name>A0A967ECA0_9FLAO</name>
<comment type="caution">
    <text evidence="6">The sequence shown here is derived from an EMBL/GenBank/DDBJ whole genome shotgun (WGS) entry which is preliminary data.</text>
</comment>
<reference evidence="6" key="1">
    <citation type="submission" date="2019-07" db="EMBL/GenBank/DDBJ databases">
        <authorList>
            <person name="De-Chao Zhang Q."/>
        </authorList>
    </citation>
    <scope>NUCLEOTIDE SEQUENCE</scope>
    <source>
        <strain evidence="6">TP-CH-4</strain>
    </source>
</reference>
<evidence type="ECO:0000256" key="5">
    <source>
        <dbReference type="SAM" id="Phobius"/>
    </source>
</evidence>
<organism evidence="6 7">
    <name type="scientific">Pelagihabitans pacificus</name>
    <dbReference type="NCBI Taxonomy" id="2696054"/>
    <lineage>
        <taxon>Bacteria</taxon>
        <taxon>Pseudomonadati</taxon>
        <taxon>Bacteroidota</taxon>
        <taxon>Flavobacteriia</taxon>
        <taxon>Flavobacteriales</taxon>
        <taxon>Flavobacteriaceae</taxon>
        <taxon>Pelagihabitans</taxon>
    </lineage>
</organism>
<evidence type="ECO:0000256" key="2">
    <source>
        <dbReference type="ARBA" id="ARBA00022692"/>
    </source>
</evidence>
<keyword evidence="2 5" id="KW-0812">Transmembrane</keyword>
<feature type="transmembrane region" description="Helical" evidence="5">
    <location>
        <begin position="48"/>
        <end position="69"/>
    </location>
</feature>
<feature type="transmembrane region" description="Helical" evidence="5">
    <location>
        <begin position="245"/>
        <end position="267"/>
    </location>
</feature>
<dbReference type="EMBL" id="VIKU02000005">
    <property type="protein sequence ID" value="NHF61021.1"/>
    <property type="molecule type" value="Genomic_DNA"/>
</dbReference>
<dbReference type="InterPro" id="IPR023271">
    <property type="entry name" value="Aquaporin-like"/>
</dbReference>
<dbReference type="PANTHER" id="PTHR30520:SF2">
    <property type="entry name" value="INNER MEMBRANE PROTEIN YFDC"/>
    <property type="match status" value="1"/>
</dbReference>
<feature type="transmembrane region" description="Helical" evidence="5">
    <location>
        <begin position="125"/>
        <end position="150"/>
    </location>
</feature>
<evidence type="ECO:0000256" key="4">
    <source>
        <dbReference type="ARBA" id="ARBA00023136"/>
    </source>
</evidence>
<dbReference type="AlphaFoldDB" id="A0A967ECA0"/>
<evidence type="ECO:0000313" key="6">
    <source>
        <dbReference type="EMBL" id="NHF61021.1"/>
    </source>
</evidence>
<feature type="transmembrane region" description="Helical" evidence="5">
    <location>
        <begin position="205"/>
        <end position="225"/>
    </location>
</feature>
<sequence length="276" mass="29584">MTDKKDKIEKAVTEIASEQQDHKGHEAVLVEQLCEGLARFKDQKLGTFLSSLSAGLEIGFSFMLVAIFHTFFSASYDSETVFFICAFAYPIGFILVVMGKSVLFTEQTSLLSLPVLHGKYGIQELLALWGVVIVGNLLGGFLISLFLLWIGPALGIISTSSIIAVAKHVAHYDLLTIFGSAVLAGWLMGLLSWSVSSVKSSSSQIILIYLITLVIGLAGLHHSIVGSIEVFSGVLLTGDLQWSDYAGFEITALTGNLIGGVVFVALLKYGAFAANV</sequence>
<feature type="transmembrane region" description="Helical" evidence="5">
    <location>
        <begin position="81"/>
        <end position="104"/>
    </location>
</feature>
<dbReference type="InterPro" id="IPR000292">
    <property type="entry name" value="For/NO2_transpt"/>
</dbReference>
<accession>A0A967ECA0</accession>